<feature type="compositionally biased region" description="Basic and acidic residues" evidence="5">
    <location>
        <begin position="165"/>
        <end position="176"/>
    </location>
</feature>
<feature type="region of interest" description="Disordered" evidence="5">
    <location>
        <begin position="125"/>
        <end position="306"/>
    </location>
</feature>
<dbReference type="STRING" id="104452.A0A0L7LHT3"/>
<name>A0A0L7LHT3_OPEBR</name>
<feature type="compositionally biased region" description="Basic and acidic residues" evidence="5">
    <location>
        <begin position="274"/>
        <end position="291"/>
    </location>
</feature>
<dbReference type="Pfam" id="PF13923">
    <property type="entry name" value="zf-C3HC4_2"/>
    <property type="match status" value="1"/>
</dbReference>
<evidence type="ECO:0000256" key="2">
    <source>
        <dbReference type="ARBA" id="ARBA00022771"/>
    </source>
</evidence>
<evidence type="ECO:0000256" key="4">
    <source>
        <dbReference type="PROSITE-ProRule" id="PRU00175"/>
    </source>
</evidence>
<keyword evidence="8" id="KW-1185">Reference proteome</keyword>
<evidence type="ECO:0000256" key="5">
    <source>
        <dbReference type="SAM" id="MobiDB-lite"/>
    </source>
</evidence>
<proteinExistence type="predicted"/>
<evidence type="ECO:0000256" key="3">
    <source>
        <dbReference type="ARBA" id="ARBA00022833"/>
    </source>
</evidence>
<dbReference type="PANTHER" id="PTHR10131:SF152">
    <property type="entry name" value="TNF RECEPTOR-ASSOCIATED FACTOR 6"/>
    <property type="match status" value="1"/>
</dbReference>
<dbReference type="Gene3D" id="3.30.40.10">
    <property type="entry name" value="Zinc/RING finger domain, C3HC4 (zinc finger)"/>
    <property type="match status" value="1"/>
</dbReference>
<feature type="compositionally biased region" description="Basic and acidic residues" evidence="5">
    <location>
        <begin position="191"/>
        <end position="205"/>
    </location>
</feature>
<reference evidence="7 8" key="1">
    <citation type="journal article" date="2015" name="Genome Biol. Evol.">
        <title>The genome of winter moth (Operophtera brumata) provides a genomic perspective on sexual dimorphism and phenology.</title>
        <authorList>
            <person name="Derks M.F."/>
            <person name="Smit S."/>
            <person name="Salis L."/>
            <person name="Schijlen E."/>
            <person name="Bossers A."/>
            <person name="Mateman C."/>
            <person name="Pijl A.S."/>
            <person name="de Ridder D."/>
            <person name="Groenen M.A."/>
            <person name="Visser M.E."/>
            <person name="Megens H.J."/>
        </authorList>
    </citation>
    <scope>NUCLEOTIDE SEQUENCE [LARGE SCALE GENOMIC DNA]</scope>
    <source>
        <strain evidence="7">WM2013NL</strain>
        <tissue evidence="7">Head and thorax</tissue>
    </source>
</reference>
<evidence type="ECO:0000313" key="8">
    <source>
        <dbReference type="Proteomes" id="UP000037510"/>
    </source>
</evidence>
<sequence>MDRNKPKNASEGIAPMGISALNEIVLSDQPESRYECPVCLNWLRDPVITTCGHKFCKSCITSWLQNSGHCPIDNINLSCTVKVTPLDLDAHIAICEYNQPETSSQPEIKVPCSFQAVGCKETFESQEEMNQHLHTDTQNHMSSNHSQSSHRAQAMKIARQQESSVHAEQRRIEQAERQANVRAAETSTQADARRQLNAERMDSQRASETAEETTVRRQQLAACMASHRASEVTEEAASRRQENAERMASQGASETAEETAVRRQQVAACMASHRASEVPEEVASRRQENAERMASQRASETAEETAVRRQQVAACMASQRASETFEEADTRRHAVAERQAERRQIFARNTWGRNREQDIVIANISKQLSAFSIAKMKQNNEMLLRYCMGNYVWKTENDDYLEWPFNGRISFAMINQYDPDLTQRDTMMSNSNLIAFRKPSAEICVRGFGYTEYAVVSDVVRNGFVKDDVLIFLTLNLERSHNKDDKNEIKTDNNKQ</sequence>
<dbReference type="PANTHER" id="PTHR10131">
    <property type="entry name" value="TNF RECEPTOR ASSOCIATED FACTOR"/>
    <property type="match status" value="1"/>
</dbReference>
<evidence type="ECO:0000313" key="7">
    <source>
        <dbReference type="EMBL" id="KOB74766.1"/>
    </source>
</evidence>
<dbReference type="AlphaFoldDB" id="A0A0L7LHT3"/>
<dbReference type="InterPro" id="IPR008974">
    <property type="entry name" value="TRAF-like"/>
</dbReference>
<keyword evidence="3" id="KW-0862">Zinc</keyword>
<feature type="compositionally biased region" description="Low complexity" evidence="5">
    <location>
        <begin position="138"/>
        <end position="150"/>
    </location>
</feature>
<dbReference type="InterPro" id="IPR013083">
    <property type="entry name" value="Znf_RING/FYVE/PHD"/>
</dbReference>
<dbReference type="InterPro" id="IPR017907">
    <property type="entry name" value="Znf_RING_CS"/>
</dbReference>
<dbReference type="InterPro" id="IPR049342">
    <property type="entry name" value="TRAF1-6_MATH_dom"/>
</dbReference>
<dbReference type="GO" id="GO:0031663">
    <property type="term" value="P:lipopolysaccharide-mediated signaling pathway"/>
    <property type="evidence" value="ECO:0007669"/>
    <property type="project" value="TreeGrafter"/>
</dbReference>
<evidence type="ECO:0000256" key="1">
    <source>
        <dbReference type="ARBA" id="ARBA00022723"/>
    </source>
</evidence>
<protein>
    <recommendedName>
        <fullName evidence="6">RING-type domain-containing protein</fullName>
    </recommendedName>
</protein>
<evidence type="ECO:0000259" key="6">
    <source>
        <dbReference type="PROSITE" id="PS50089"/>
    </source>
</evidence>
<dbReference type="GO" id="GO:0008270">
    <property type="term" value="F:zinc ion binding"/>
    <property type="evidence" value="ECO:0007669"/>
    <property type="project" value="UniProtKB-KW"/>
</dbReference>
<dbReference type="Pfam" id="PF21355">
    <property type="entry name" value="TRAF-mep_MATH"/>
    <property type="match status" value="1"/>
</dbReference>
<accession>A0A0L7LHT3</accession>
<feature type="domain" description="RING-type" evidence="6">
    <location>
        <begin position="36"/>
        <end position="74"/>
    </location>
</feature>
<dbReference type="PROSITE" id="PS00518">
    <property type="entry name" value="ZF_RING_1"/>
    <property type="match status" value="1"/>
</dbReference>
<dbReference type="GO" id="GO:0061630">
    <property type="term" value="F:ubiquitin protein ligase activity"/>
    <property type="evidence" value="ECO:0007669"/>
    <property type="project" value="TreeGrafter"/>
</dbReference>
<keyword evidence="1" id="KW-0479">Metal-binding</keyword>
<dbReference type="EMBL" id="JTDY01001137">
    <property type="protein sequence ID" value="KOB74766.1"/>
    <property type="molecule type" value="Genomic_DNA"/>
</dbReference>
<gene>
    <name evidence="7" type="ORF">OBRU01_06817</name>
</gene>
<comment type="caution">
    <text evidence="7">The sequence shown here is derived from an EMBL/GenBank/DDBJ whole genome shotgun (WGS) entry which is preliminary data.</text>
</comment>
<organism evidence="7 8">
    <name type="scientific">Operophtera brumata</name>
    <name type="common">Winter moth</name>
    <name type="synonym">Phalaena brumata</name>
    <dbReference type="NCBI Taxonomy" id="104452"/>
    <lineage>
        <taxon>Eukaryota</taxon>
        <taxon>Metazoa</taxon>
        <taxon>Ecdysozoa</taxon>
        <taxon>Arthropoda</taxon>
        <taxon>Hexapoda</taxon>
        <taxon>Insecta</taxon>
        <taxon>Pterygota</taxon>
        <taxon>Neoptera</taxon>
        <taxon>Endopterygota</taxon>
        <taxon>Lepidoptera</taxon>
        <taxon>Glossata</taxon>
        <taxon>Ditrysia</taxon>
        <taxon>Geometroidea</taxon>
        <taxon>Geometridae</taxon>
        <taxon>Larentiinae</taxon>
        <taxon>Operophtera</taxon>
    </lineage>
</organism>
<dbReference type="Proteomes" id="UP000037510">
    <property type="component" value="Unassembled WGS sequence"/>
</dbReference>
<dbReference type="Gene3D" id="2.60.210.10">
    <property type="entry name" value="Apoptosis, Tumor Necrosis Factor Receptor Associated Protein 2, Chain A"/>
    <property type="match status" value="1"/>
</dbReference>
<dbReference type="GO" id="GO:0043122">
    <property type="term" value="P:regulation of canonical NF-kappaB signal transduction"/>
    <property type="evidence" value="ECO:0007669"/>
    <property type="project" value="TreeGrafter"/>
</dbReference>
<dbReference type="SUPFAM" id="SSF57850">
    <property type="entry name" value="RING/U-box"/>
    <property type="match status" value="1"/>
</dbReference>
<dbReference type="SMART" id="SM00184">
    <property type="entry name" value="RING"/>
    <property type="match status" value="1"/>
</dbReference>
<feature type="compositionally biased region" description="Basic and acidic residues" evidence="5">
    <location>
        <begin position="228"/>
        <end position="245"/>
    </location>
</feature>
<keyword evidence="2 4" id="KW-0863">Zinc-finger</keyword>
<dbReference type="InterPro" id="IPR001841">
    <property type="entry name" value="Znf_RING"/>
</dbReference>
<dbReference type="GO" id="GO:0045087">
    <property type="term" value="P:innate immune response"/>
    <property type="evidence" value="ECO:0007669"/>
    <property type="project" value="TreeGrafter"/>
</dbReference>
<dbReference type="PROSITE" id="PS50089">
    <property type="entry name" value="ZF_RING_2"/>
    <property type="match status" value="1"/>
</dbReference>
<dbReference type="SUPFAM" id="SSF49599">
    <property type="entry name" value="TRAF domain-like"/>
    <property type="match status" value="1"/>
</dbReference>